<proteinExistence type="predicted"/>
<reference evidence="1 2" key="1">
    <citation type="submission" date="2024-04" db="EMBL/GenBank/DDBJ databases">
        <authorList>
            <person name="Fracassetti M."/>
        </authorList>
    </citation>
    <scope>NUCLEOTIDE SEQUENCE [LARGE SCALE GENOMIC DNA]</scope>
</reference>
<dbReference type="EMBL" id="OZ034821">
    <property type="protein sequence ID" value="CAL1405859.1"/>
    <property type="molecule type" value="Genomic_DNA"/>
</dbReference>
<name>A0AAV2G5D8_9ROSI</name>
<gene>
    <name evidence="1" type="ORF">LTRI10_LOCUS45622</name>
</gene>
<organism evidence="1 2">
    <name type="scientific">Linum trigynum</name>
    <dbReference type="NCBI Taxonomy" id="586398"/>
    <lineage>
        <taxon>Eukaryota</taxon>
        <taxon>Viridiplantae</taxon>
        <taxon>Streptophyta</taxon>
        <taxon>Embryophyta</taxon>
        <taxon>Tracheophyta</taxon>
        <taxon>Spermatophyta</taxon>
        <taxon>Magnoliopsida</taxon>
        <taxon>eudicotyledons</taxon>
        <taxon>Gunneridae</taxon>
        <taxon>Pentapetalae</taxon>
        <taxon>rosids</taxon>
        <taxon>fabids</taxon>
        <taxon>Malpighiales</taxon>
        <taxon>Linaceae</taxon>
        <taxon>Linum</taxon>
    </lineage>
</organism>
<evidence type="ECO:0000313" key="1">
    <source>
        <dbReference type="EMBL" id="CAL1405859.1"/>
    </source>
</evidence>
<keyword evidence="2" id="KW-1185">Reference proteome</keyword>
<dbReference type="AlphaFoldDB" id="A0AAV2G5D8"/>
<protein>
    <submittedName>
        <fullName evidence="1">Uncharacterized protein</fullName>
    </submittedName>
</protein>
<dbReference type="Proteomes" id="UP001497516">
    <property type="component" value="Chromosome 8"/>
</dbReference>
<sequence length="79" mass="7987">MLYGGFQHCEGAVAGDEVGEGGEEPADRCGAELGGWDAVGGRAGAGDDSNVVGAFGRDRTARTTTMSFWPACAPGGVFF</sequence>
<evidence type="ECO:0000313" key="2">
    <source>
        <dbReference type="Proteomes" id="UP001497516"/>
    </source>
</evidence>
<accession>A0AAV2G5D8</accession>